<keyword evidence="1" id="KW-1133">Transmembrane helix</keyword>
<name>A0A7L4YNW5_9ACTN</name>
<evidence type="ECO:0000313" key="3">
    <source>
        <dbReference type="Proteomes" id="UP000463857"/>
    </source>
</evidence>
<organism evidence="2 3">
    <name type="scientific">Epidermidibacterium keratini</name>
    <dbReference type="NCBI Taxonomy" id="1891644"/>
    <lineage>
        <taxon>Bacteria</taxon>
        <taxon>Bacillati</taxon>
        <taxon>Actinomycetota</taxon>
        <taxon>Actinomycetes</taxon>
        <taxon>Sporichthyales</taxon>
        <taxon>Sporichthyaceae</taxon>
        <taxon>Epidermidibacterium</taxon>
    </lineage>
</organism>
<sequence>MGYFYDPVNGGPLRLEVRSINGTDFAVLHQLGYRGAAGEFIFPDDLDRFRTDFASVPGLFTWLVPRTGDFLPAAVLHDALVSGEYIGPRVSREQADEIFRIAMDELGTGRVRSRLMWAAVSLATMFLSRSMWRRVALIGVLAVIVVLGVVSTLDLFDIWNVLPWMGDRPWYVELVTGFVAAVVIPSVLALSWGSLWLAGVIAGISLALLLHVTVVLAGLYALYRVVEYAASGRRRRDGVYPRRRRPDVR</sequence>
<proteinExistence type="predicted"/>
<keyword evidence="1" id="KW-0472">Membrane</keyword>
<dbReference type="OrthoDB" id="4476615at2"/>
<dbReference type="EMBL" id="CP047156">
    <property type="protein sequence ID" value="QHC00836.1"/>
    <property type="molecule type" value="Genomic_DNA"/>
</dbReference>
<feature type="transmembrane region" description="Helical" evidence="1">
    <location>
        <begin position="138"/>
        <end position="158"/>
    </location>
</feature>
<evidence type="ECO:0000313" key="2">
    <source>
        <dbReference type="EMBL" id="QHC00836.1"/>
    </source>
</evidence>
<dbReference type="Pfam" id="PF07087">
    <property type="entry name" value="DUF1353"/>
    <property type="match status" value="1"/>
</dbReference>
<accession>A0A7L4YNW5</accession>
<dbReference type="Proteomes" id="UP000463857">
    <property type="component" value="Chromosome"/>
</dbReference>
<reference evidence="2 3" key="1">
    <citation type="journal article" date="2018" name="Int. J. Syst. Evol. Microbiol.">
        <title>Epidermidibacterium keratini gen. nov., sp. nov., a member of the family Sporichthyaceae, isolated from keratin epidermis.</title>
        <authorList>
            <person name="Lee D.G."/>
            <person name="Trujillo M.E."/>
            <person name="Kang S."/>
            <person name="Nam J.J."/>
            <person name="Kim Y.J."/>
        </authorList>
    </citation>
    <scope>NUCLEOTIDE SEQUENCE [LARGE SCALE GENOMIC DNA]</scope>
    <source>
        <strain evidence="2 3">EPI-7</strain>
    </source>
</reference>
<dbReference type="InParanoid" id="A0A7L4YNW5"/>
<keyword evidence="3" id="KW-1185">Reference proteome</keyword>
<dbReference type="KEGG" id="eke:EK0264_11450"/>
<dbReference type="InterPro" id="IPR010767">
    <property type="entry name" value="Phage_CGC-2007_Cje0229"/>
</dbReference>
<keyword evidence="1" id="KW-0812">Transmembrane</keyword>
<gene>
    <name evidence="2" type="ORF">EK0264_11450</name>
</gene>
<dbReference type="AlphaFoldDB" id="A0A7L4YNW5"/>
<dbReference type="RefSeq" id="WP_159545711.1">
    <property type="nucleotide sequence ID" value="NZ_CP047156.1"/>
</dbReference>
<feature type="transmembrane region" description="Helical" evidence="1">
    <location>
        <begin position="196"/>
        <end position="226"/>
    </location>
</feature>
<feature type="transmembrane region" description="Helical" evidence="1">
    <location>
        <begin position="170"/>
        <end position="190"/>
    </location>
</feature>
<evidence type="ECO:0000256" key="1">
    <source>
        <dbReference type="SAM" id="Phobius"/>
    </source>
</evidence>
<protein>
    <submittedName>
        <fullName evidence="2">DUF1353 domain-containing protein</fullName>
    </submittedName>
</protein>